<dbReference type="EMBL" id="SDMP01000012">
    <property type="protein sequence ID" value="RYR24605.1"/>
    <property type="molecule type" value="Genomic_DNA"/>
</dbReference>
<keyword evidence="4" id="KW-1185">Reference proteome</keyword>
<sequence length="279" mass="30764">MLLYSVESQHRTSSFISTIHAAEQHHHCSAALFSPSPSSSTAPPTMSLAVISSTNQQTSSSSTNRNSTHQTQLKPPPFVARLSFIVEAVFLFFSVIEVVLSFHFWFFVHRCRRLTILYLRCPLKGKGERGRICGIAPLQYPNPGSLSNRNLSSWCSPVNDALNRTKVGGDFESTTRLCDLYASSELGPRRSKMPRLSSAEVAATVLDNASMGSPPKTQSNTVPQRQPLFWHAGRGGWGCIPAPNMENPIHCVVSMLITSNVSNAKFCHVVQAHCRYETD</sequence>
<feature type="region of interest" description="Disordered" evidence="1">
    <location>
        <begin position="53"/>
        <end position="72"/>
    </location>
</feature>
<proteinExistence type="predicted"/>
<protein>
    <submittedName>
        <fullName evidence="3">Uncharacterized protein</fullName>
    </submittedName>
</protein>
<evidence type="ECO:0000313" key="3">
    <source>
        <dbReference type="EMBL" id="RYR24605.1"/>
    </source>
</evidence>
<evidence type="ECO:0000256" key="1">
    <source>
        <dbReference type="SAM" id="MobiDB-lite"/>
    </source>
</evidence>
<evidence type="ECO:0000256" key="2">
    <source>
        <dbReference type="SAM" id="Phobius"/>
    </source>
</evidence>
<gene>
    <name evidence="3" type="ORF">Ahy_B02g058115</name>
</gene>
<organism evidence="3 4">
    <name type="scientific">Arachis hypogaea</name>
    <name type="common">Peanut</name>
    <dbReference type="NCBI Taxonomy" id="3818"/>
    <lineage>
        <taxon>Eukaryota</taxon>
        <taxon>Viridiplantae</taxon>
        <taxon>Streptophyta</taxon>
        <taxon>Embryophyta</taxon>
        <taxon>Tracheophyta</taxon>
        <taxon>Spermatophyta</taxon>
        <taxon>Magnoliopsida</taxon>
        <taxon>eudicotyledons</taxon>
        <taxon>Gunneridae</taxon>
        <taxon>Pentapetalae</taxon>
        <taxon>rosids</taxon>
        <taxon>fabids</taxon>
        <taxon>Fabales</taxon>
        <taxon>Fabaceae</taxon>
        <taxon>Papilionoideae</taxon>
        <taxon>50 kb inversion clade</taxon>
        <taxon>dalbergioids sensu lato</taxon>
        <taxon>Dalbergieae</taxon>
        <taxon>Pterocarpus clade</taxon>
        <taxon>Arachis</taxon>
    </lineage>
</organism>
<dbReference type="AlphaFoldDB" id="A0A445ADU9"/>
<comment type="caution">
    <text evidence="3">The sequence shown here is derived from an EMBL/GenBank/DDBJ whole genome shotgun (WGS) entry which is preliminary data.</text>
</comment>
<keyword evidence="2" id="KW-0472">Membrane</keyword>
<name>A0A445ADU9_ARAHY</name>
<dbReference type="Proteomes" id="UP000289738">
    <property type="component" value="Chromosome B02"/>
</dbReference>
<keyword evidence="2" id="KW-1133">Transmembrane helix</keyword>
<reference evidence="3 4" key="1">
    <citation type="submission" date="2019-01" db="EMBL/GenBank/DDBJ databases">
        <title>Sequencing of cultivated peanut Arachis hypogaea provides insights into genome evolution and oil improvement.</title>
        <authorList>
            <person name="Chen X."/>
        </authorList>
    </citation>
    <scope>NUCLEOTIDE SEQUENCE [LARGE SCALE GENOMIC DNA]</scope>
    <source>
        <strain evidence="4">cv. Fuhuasheng</strain>
        <tissue evidence="3">Leaves</tissue>
    </source>
</reference>
<feature type="transmembrane region" description="Helical" evidence="2">
    <location>
        <begin position="84"/>
        <end position="108"/>
    </location>
</feature>
<evidence type="ECO:0000313" key="4">
    <source>
        <dbReference type="Proteomes" id="UP000289738"/>
    </source>
</evidence>
<keyword evidence="2" id="KW-0812">Transmembrane</keyword>
<accession>A0A445ADU9</accession>